<feature type="chain" id="PRO_5004734622" evidence="2">
    <location>
        <begin position="27"/>
        <end position="135"/>
    </location>
</feature>
<keyword evidence="2" id="KW-0732">Signal</keyword>
<evidence type="ECO:0000256" key="2">
    <source>
        <dbReference type="SAM" id="SignalP"/>
    </source>
</evidence>
<name>V5GX28_IXORI</name>
<evidence type="ECO:0000313" key="3">
    <source>
        <dbReference type="EMBL" id="JAB68759.1"/>
    </source>
</evidence>
<reference evidence="3" key="1">
    <citation type="journal article" date="2015" name="Sci. Rep.">
        <title>Tissue- and time-dependent transcription in Ixodes ricinus salivary glands and midguts when blood feeding on the vertebrate host.</title>
        <authorList>
            <person name="Kotsyfakis M."/>
            <person name="Schwarz A."/>
            <person name="Erhart J."/>
            <person name="Ribeiro J.M."/>
        </authorList>
    </citation>
    <scope>NUCLEOTIDE SEQUENCE</scope>
    <source>
        <tissue evidence="3">Salivary gland and midgut</tissue>
    </source>
</reference>
<feature type="region of interest" description="Disordered" evidence="1">
    <location>
        <begin position="54"/>
        <end position="76"/>
    </location>
</feature>
<feature type="signal peptide" evidence="2">
    <location>
        <begin position="1"/>
        <end position="26"/>
    </location>
</feature>
<accession>V5GX28</accession>
<sequence length="135" mass="14864">MDIKWMLAYFSLSILLVLGNVQKVKSSAKETPSEPTEPAISKATAAEKKAVVTKKAADNKKTTLKTTAAPQPPAPIPSTDTIICDLKNNQSEFALSSLQCTLRELPENLKGNLTNYIENWKERIETDRFGGNLRS</sequence>
<dbReference type="EMBL" id="GANP01015709">
    <property type="protein sequence ID" value="JAB68759.1"/>
    <property type="molecule type" value="mRNA"/>
</dbReference>
<evidence type="ECO:0000256" key="1">
    <source>
        <dbReference type="SAM" id="MobiDB-lite"/>
    </source>
</evidence>
<proteinExistence type="evidence at transcript level"/>
<dbReference type="AlphaFoldDB" id="V5GX28"/>
<organism evidence="3">
    <name type="scientific">Ixodes ricinus</name>
    <name type="common">Common tick</name>
    <name type="synonym">Acarus ricinus</name>
    <dbReference type="NCBI Taxonomy" id="34613"/>
    <lineage>
        <taxon>Eukaryota</taxon>
        <taxon>Metazoa</taxon>
        <taxon>Ecdysozoa</taxon>
        <taxon>Arthropoda</taxon>
        <taxon>Chelicerata</taxon>
        <taxon>Arachnida</taxon>
        <taxon>Acari</taxon>
        <taxon>Parasitiformes</taxon>
        <taxon>Ixodida</taxon>
        <taxon>Ixodoidea</taxon>
        <taxon>Ixodidae</taxon>
        <taxon>Ixodinae</taxon>
        <taxon>Ixodes</taxon>
    </lineage>
</organism>
<protein>
    <submittedName>
        <fullName evidence="3">Putative salivary secreted peptide</fullName>
    </submittedName>
</protein>